<feature type="compositionally biased region" description="Basic and acidic residues" evidence="1">
    <location>
        <begin position="42"/>
        <end position="56"/>
    </location>
</feature>
<proteinExistence type="predicted"/>
<gene>
    <name evidence="2" type="ORF">H2C83_08800</name>
</gene>
<reference evidence="2 3" key="1">
    <citation type="submission" date="2020-07" db="EMBL/GenBank/DDBJ databases">
        <title>Thermoactinomyces phylogeny.</title>
        <authorList>
            <person name="Dunlap C."/>
        </authorList>
    </citation>
    <scope>NUCLEOTIDE SEQUENCE [LARGE SCALE GENOMIC DNA]</scope>
    <source>
        <strain evidence="2 3">AMNI-1</strain>
    </source>
</reference>
<organism evidence="2 3">
    <name type="scientific">Thermoactinomyces mirandus</name>
    <dbReference type="NCBI Taxonomy" id="2756294"/>
    <lineage>
        <taxon>Bacteria</taxon>
        <taxon>Bacillati</taxon>
        <taxon>Bacillota</taxon>
        <taxon>Bacilli</taxon>
        <taxon>Bacillales</taxon>
        <taxon>Thermoactinomycetaceae</taxon>
        <taxon>Thermoactinomyces</taxon>
    </lineage>
</organism>
<evidence type="ECO:0000313" key="2">
    <source>
        <dbReference type="EMBL" id="MBA4602411.1"/>
    </source>
</evidence>
<keyword evidence="3" id="KW-1185">Reference proteome</keyword>
<name>A0A7W1XSN0_9BACL</name>
<accession>A0A7W1XSN0</accession>
<dbReference type="AlphaFoldDB" id="A0A7W1XSN0"/>
<evidence type="ECO:0000313" key="3">
    <source>
        <dbReference type="Proteomes" id="UP000538292"/>
    </source>
</evidence>
<dbReference type="Proteomes" id="UP000538292">
    <property type="component" value="Unassembled WGS sequence"/>
</dbReference>
<protein>
    <submittedName>
        <fullName evidence="2">Uncharacterized protein</fullName>
    </submittedName>
</protein>
<comment type="caution">
    <text evidence="2">The sequence shown here is derived from an EMBL/GenBank/DDBJ whole genome shotgun (WGS) entry which is preliminary data.</text>
</comment>
<dbReference type="EMBL" id="JACEOL010000030">
    <property type="protein sequence ID" value="MBA4602411.1"/>
    <property type="molecule type" value="Genomic_DNA"/>
</dbReference>
<feature type="region of interest" description="Disordered" evidence="1">
    <location>
        <begin position="39"/>
        <end position="93"/>
    </location>
</feature>
<sequence length="93" mass="10921">MRRKKRVARKVAGKKAGMIPKKVDESKLEDWNQVESKLYDSLSEKETEPNKNHSFETEQQPNPYNEWQDDWLFGDMDSAPELNDTDPNKKNPL</sequence>
<evidence type="ECO:0000256" key="1">
    <source>
        <dbReference type="SAM" id="MobiDB-lite"/>
    </source>
</evidence>